<evidence type="ECO:0000313" key="2">
    <source>
        <dbReference type="Proteomes" id="UP000559653"/>
    </source>
</evidence>
<evidence type="ECO:0000313" key="1">
    <source>
        <dbReference type="EMBL" id="MBA4453171.1"/>
    </source>
</evidence>
<organism evidence="1 2">
    <name type="scientific">Candidatus Nitrosomaritimum aestuariumsis</name>
    <dbReference type="NCBI Taxonomy" id="3342354"/>
    <lineage>
        <taxon>Archaea</taxon>
        <taxon>Nitrososphaerota</taxon>
        <taxon>Nitrososphaeria</taxon>
        <taxon>Nitrosopumilales</taxon>
        <taxon>Nitrosopumilaceae</taxon>
        <taxon>Candidatus Nitrosomaritimum</taxon>
    </lineage>
</organism>
<protein>
    <submittedName>
        <fullName evidence="1">Nitroreductase family protein</fullName>
    </submittedName>
</protein>
<accession>A0AC60W0P6</accession>
<reference evidence="1 2" key="1">
    <citation type="journal article" date="2020" name="Appl. Environ. Microbiol.">
        <title>Genomic Characteristics of a Novel Species of Ammonia-Oxidizing Archaea from the Jiulong River Estuary.</title>
        <authorList>
            <person name="Zou D."/>
            <person name="Wan R."/>
            <person name="Han L."/>
            <person name="Xu M.N."/>
            <person name="Liu Y."/>
            <person name="Liu H."/>
            <person name="Kao S.J."/>
            <person name="Li M."/>
        </authorList>
    </citation>
    <scope>NUCLEOTIDE SEQUENCE [LARGE SCALE GENOMIC DNA]</scope>
    <source>
        <strain evidence="1">W1bin1</strain>
    </source>
</reference>
<dbReference type="Proteomes" id="UP000559653">
    <property type="component" value="Unassembled WGS sequence"/>
</dbReference>
<proteinExistence type="predicted"/>
<comment type="caution">
    <text evidence="1">The sequence shown here is derived from an EMBL/GenBank/DDBJ whole genome shotgun (WGS) entry which is preliminary data.</text>
</comment>
<dbReference type="EMBL" id="JACEMZ010000084">
    <property type="protein sequence ID" value="MBA4453171.1"/>
    <property type="molecule type" value="Genomic_DNA"/>
</dbReference>
<gene>
    <name evidence="1" type="ORF">H2B03_08435</name>
</gene>
<sequence>MTEDISSFSSDTFDAIEKRRAVKHFDETHQFSDREIEKLLSLAILSPTSFNIQNWRFLVVKDAEMRRKIREMAWDQSQVTDSSLLLIMCADLKAWEQEPQRYWKNASKEVQDFLVPAIENFYKGNEQIQRDEALRSVGIAAQTLMLAAKSAGYDSCPMIGFDSQKVGELINLPEDYIIGMMLAIGKAKTPANPRGGQLSLNDLVFTDRF</sequence>
<name>A0AC60W0P6_9ARCH</name>